<evidence type="ECO:0000256" key="1">
    <source>
        <dbReference type="SAM" id="Phobius"/>
    </source>
</evidence>
<reference evidence="2" key="1">
    <citation type="submission" date="2016-01" db="EMBL/GenBank/DDBJ databases">
        <title>Reference transcriptome for the parasite Schistocephalus solidus: insights into the molecular evolution of parasitism.</title>
        <authorList>
            <person name="Hebert F.O."/>
            <person name="Grambauer S."/>
            <person name="Barber I."/>
            <person name="Landry C.R."/>
            <person name="Aubin-Horth N."/>
        </authorList>
    </citation>
    <scope>NUCLEOTIDE SEQUENCE</scope>
</reference>
<gene>
    <name evidence="2" type="ORF">TR89967</name>
</gene>
<evidence type="ECO:0000313" key="2">
    <source>
        <dbReference type="EMBL" id="JAP49086.1"/>
    </source>
</evidence>
<sequence length="112" mass="12830">PQKKFIFTGAWKPKGHYHCSVENLFYRPGVLVDGTNKSSAFFSFILHTITMMMSPGFMVAPEKKKSEKQSFFTGLYEDPYKWSLIKSTAFFGFGIFAFFVIQSEFTTPSEPI</sequence>
<keyword evidence="1" id="KW-1133">Transmembrane helix</keyword>
<feature type="non-terminal residue" evidence="2">
    <location>
        <position position="1"/>
    </location>
</feature>
<protein>
    <submittedName>
        <fullName evidence="2">Uncharacterized protein</fullName>
    </submittedName>
</protein>
<feature type="transmembrane region" description="Helical" evidence="1">
    <location>
        <begin position="40"/>
        <end position="61"/>
    </location>
</feature>
<organism evidence="2">
    <name type="scientific">Schistocephalus solidus</name>
    <name type="common">Tapeworm</name>
    <dbReference type="NCBI Taxonomy" id="70667"/>
    <lineage>
        <taxon>Eukaryota</taxon>
        <taxon>Metazoa</taxon>
        <taxon>Spiralia</taxon>
        <taxon>Lophotrochozoa</taxon>
        <taxon>Platyhelminthes</taxon>
        <taxon>Cestoda</taxon>
        <taxon>Eucestoda</taxon>
        <taxon>Diphyllobothriidea</taxon>
        <taxon>Diphyllobothriidae</taxon>
        <taxon>Schistocephalus</taxon>
    </lineage>
</organism>
<keyword evidence="1" id="KW-0812">Transmembrane</keyword>
<keyword evidence="1" id="KW-0472">Membrane</keyword>
<name>A0A0X3PPE0_SCHSO</name>
<accession>A0A0X3PPE0</accession>
<proteinExistence type="predicted"/>
<feature type="transmembrane region" description="Helical" evidence="1">
    <location>
        <begin position="82"/>
        <end position="101"/>
    </location>
</feature>
<dbReference type="EMBL" id="GEEE01014139">
    <property type="protein sequence ID" value="JAP49086.1"/>
    <property type="molecule type" value="Transcribed_RNA"/>
</dbReference>
<dbReference type="AlphaFoldDB" id="A0A0X3PPE0"/>